<evidence type="ECO:0000313" key="3">
    <source>
        <dbReference type="EMBL" id="TXJ11505.1"/>
    </source>
</evidence>
<dbReference type="InterPro" id="IPR025588">
    <property type="entry name" value="YcxB-like_C"/>
</dbReference>
<dbReference type="Pfam" id="PF14317">
    <property type="entry name" value="YcxB"/>
    <property type="match status" value="1"/>
</dbReference>
<evidence type="ECO:0000256" key="1">
    <source>
        <dbReference type="SAM" id="Phobius"/>
    </source>
</evidence>
<reference evidence="3 4" key="1">
    <citation type="journal article" date="1992" name="Lakartidningen">
        <title>[Penicillin V and not amoxicillin is the first choice preparation in acute otitis].</title>
        <authorList>
            <person name="Kamme C."/>
            <person name="Lundgren K."/>
            <person name="Prellner K."/>
        </authorList>
    </citation>
    <scope>NUCLEOTIDE SEQUENCE [LARGE SCALE GENOMIC DNA]</scope>
    <source>
        <strain evidence="3 4">W1</strain>
    </source>
</reference>
<accession>A0A5C8CEW2</accession>
<organism evidence="3 4">
    <name type="scientific">Brachyspira aalborgi</name>
    <dbReference type="NCBI Taxonomy" id="29522"/>
    <lineage>
        <taxon>Bacteria</taxon>
        <taxon>Pseudomonadati</taxon>
        <taxon>Spirochaetota</taxon>
        <taxon>Spirochaetia</taxon>
        <taxon>Brachyspirales</taxon>
        <taxon>Brachyspiraceae</taxon>
        <taxon>Brachyspira</taxon>
    </lineage>
</organism>
<feature type="transmembrane region" description="Helical" evidence="1">
    <location>
        <begin position="36"/>
        <end position="54"/>
    </location>
</feature>
<feature type="domain" description="YcxB-like C-terminal" evidence="2">
    <location>
        <begin position="114"/>
        <end position="170"/>
    </location>
</feature>
<proteinExistence type="predicted"/>
<protein>
    <submittedName>
        <fullName evidence="3">YcxB family protein</fullName>
    </submittedName>
</protein>
<name>A0A5C8CEW2_9SPIR</name>
<evidence type="ECO:0000313" key="4">
    <source>
        <dbReference type="Proteomes" id="UP000325116"/>
    </source>
</evidence>
<feature type="transmembrane region" description="Helical" evidence="1">
    <location>
        <begin position="60"/>
        <end position="77"/>
    </location>
</feature>
<dbReference type="EMBL" id="SAXT01000005">
    <property type="protein sequence ID" value="TXJ11505.1"/>
    <property type="molecule type" value="Genomic_DNA"/>
</dbReference>
<dbReference type="RefSeq" id="WP_147758464.1">
    <property type="nucleotide sequence ID" value="NZ_SAXT01000005.1"/>
</dbReference>
<gene>
    <name evidence="3" type="ORF">EPJ80_07205</name>
</gene>
<keyword evidence="1" id="KW-0472">Membrane</keyword>
<keyword evidence="1" id="KW-1133">Transmembrane helix</keyword>
<evidence type="ECO:0000259" key="2">
    <source>
        <dbReference type="Pfam" id="PF14317"/>
    </source>
</evidence>
<sequence length="173" mass="20273">MIKEFKYKIEINDFIDFQLHYLKTNSQIKSSAKKSVIILIAIYILIFIAIILFFKGDNYFIIVPAILLSALFSLIQIKTYKNRLNKKIIKKIYQYVDAGKLDGVFGYKILTICEDKIIFKEDRGEMTFNKSDIKNIDFSEKSIFIYTDNTSAIIIPKSYLSKEDIDFLINYKN</sequence>
<keyword evidence="1" id="KW-0812">Transmembrane</keyword>
<comment type="caution">
    <text evidence="3">The sequence shown here is derived from an EMBL/GenBank/DDBJ whole genome shotgun (WGS) entry which is preliminary data.</text>
</comment>
<dbReference type="Proteomes" id="UP000325116">
    <property type="component" value="Unassembled WGS sequence"/>
</dbReference>
<dbReference type="AlphaFoldDB" id="A0A5C8CEW2"/>